<dbReference type="PANTHER" id="PTHR43866:SF3">
    <property type="entry name" value="METHYLMALONATE-SEMIALDEHYDE DEHYDROGENASE [ACYLATING], MITOCHONDRIAL"/>
    <property type="match status" value="1"/>
</dbReference>
<dbReference type="InterPro" id="IPR010061">
    <property type="entry name" value="MeMal-semiAld_DH"/>
</dbReference>
<dbReference type="GO" id="GO:0006574">
    <property type="term" value="P:L-valine catabolic process"/>
    <property type="evidence" value="ECO:0007669"/>
    <property type="project" value="TreeGrafter"/>
</dbReference>
<evidence type="ECO:0000313" key="4">
    <source>
        <dbReference type="EMBL" id="KLU89153.1"/>
    </source>
</evidence>
<dbReference type="OMA" id="RNIMSAM"/>
<dbReference type="GO" id="GO:0006210">
    <property type="term" value="P:thymine catabolic process"/>
    <property type="evidence" value="ECO:0007669"/>
    <property type="project" value="TreeGrafter"/>
</dbReference>
<evidence type="ECO:0000259" key="3">
    <source>
        <dbReference type="Pfam" id="PF03101"/>
    </source>
</evidence>
<evidence type="ECO:0000256" key="1">
    <source>
        <dbReference type="ARBA" id="ARBA00009986"/>
    </source>
</evidence>
<feature type="domain" description="FAR1" evidence="3">
    <location>
        <begin position="162"/>
        <end position="243"/>
    </location>
</feature>
<name>A0A0C4E6I9_MAGP6</name>
<gene>
    <name evidence="4" type="ORF">MAPG_08127</name>
</gene>
<reference evidence="4" key="2">
    <citation type="submission" date="2010-05" db="EMBL/GenBank/DDBJ databases">
        <title>The Genome Sequence of Magnaporthe poae strain ATCC 64411.</title>
        <authorList>
            <consortium name="The Broad Institute Genome Sequencing Platform"/>
            <consortium name="Broad Institute Genome Sequencing Center for Infectious Disease"/>
            <person name="Ma L.-J."/>
            <person name="Dead R."/>
            <person name="Young S."/>
            <person name="Zeng Q."/>
            <person name="Koehrsen M."/>
            <person name="Alvarado L."/>
            <person name="Berlin A."/>
            <person name="Chapman S.B."/>
            <person name="Chen Z."/>
            <person name="Freedman E."/>
            <person name="Gellesch M."/>
            <person name="Goldberg J."/>
            <person name="Griggs A."/>
            <person name="Gujja S."/>
            <person name="Heilman E.R."/>
            <person name="Heiman D."/>
            <person name="Hepburn T."/>
            <person name="Howarth C."/>
            <person name="Jen D."/>
            <person name="Larson L."/>
            <person name="Mehta T."/>
            <person name="Neiman D."/>
            <person name="Pearson M."/>
            <person name="Roberts A."/>
            <person name="Saif S."/>
            <person name="Shea T."/>
            <person name="Shenoy N."/>
            <person name="Sisk P."/>
            <person name="Stolte C."/>
            <person name="Sykes S."/>
            <person name="Walk T."/>
            <person name="White J."/>
            <person name="Yandava C."/>
            <person name="Haas B."/>
            <person name="Nusbaum C."/>
            <person name="Birren B."/>
        </authorList>
    </citation>
    <scope>NUCLEOTIDE SEQUENCE</scope>
    <source>
        <strain evidence="4">ATCC 64411</strain>
    </source>
</reference>
<evidence type="ECO:0000313" key="6">
    <source>
        <dbReference type="Proteomes" id="UP000011715"/>
    </source>
</evidence>
<feature type="compositionally biased region" description="Pro residues" evidence="2">
    <location>
        <begin position="99"/>
        <end position="111"/>
    </location>
</feature>
<protein>
    <recommendedName>
        <fullName evidence="3">FAR1 domain-containing protein</fullName>
    </recommendedName>
</protein>
<dbReference type="EnsemblFungi" id="MAPG_08127T0">
    <property type="protein sequence ID" value="MAPG_08127T0"/>
    <property type="gene ID" value="MAPG_08127"/>
</dbReference>
<reference evidence="5" key="4">
    <citation type="journal article" date="2015" name="G3 (Bethesda)">
        <title>Genome sequences of three phytopathogenic species of the Magnaporthaceae family of fungi.</title>
        <authorList>
            <person name="Okagaki L.H."/>
            <person name="Nunes C.C."/>
            <person name="Sailsbery J."/>
            <person name="Clay B."/>
            <person name="Brown D."/>
            <person name="John T."/>
            <person name="Oh Y."/>
            <person name="Young N."/>
            <person name="Fitzgerald M."/>
            <person name="Haas B.J."/>
            <person name="Zeng Q."/>
            <person name="Young S."/>
            <person name="Adiconis X."/>
            <person name="Fan L."/>
            <person name="Levin J.Z."/>
            <person name="Mitchell T.K."/>
            <person name="Okubara P.A."/>
            <person name="Farman M.L."/>
            <person name="Kohn L.M."/>
            <person name="Birren B."/>
            <person name="Ma L.-J."/>
            <person name="Dean R.A."/>
        </authorList>
    </citation>
    <scope>NUCLEOTIDE SEQUENCE</scope>
    <source>
        <strain evidence="5">ATCC 64411 / 73-15</strain>
    </source>
</reference>
<dbReference type="EMBL" id="GL876972">
    <property type="protein sequence ID" value="KLU89153.1"/>
    <property type="molecule type" value="Genomic_DNA"/>
</dbReference>
<reference evidence="4" key="3">
    <citation type="submission" date="2011-03" db="EMBL/GenBank/DDBJ databases">
        <title>Annotation of Magnaporthe poae ATCC 64411.</title>
        <authorList>
            <person name="Ma L.-J."/>
            <person name="Dead R."/>
            <person name="Young S.K."/>
            <person name="Zeng Q."/>
            <person name="Gargeya S."/>
            <person name="Fitzgerald M."/>
            <person name="Haas B."/>
            <person name="Abouelleil A."/>
            <person name="Alvarado L."/>
            <person name="Arachchi H.M."/>
            <person name="Berlin A."/>
            <person name="Brown A."/>
            <person name="Chapman S.B."/>
            <person name="Chen Z."/>
            <person name="Dunbar C."/>
            <person name="Freedman E."/>
            <person name="Gearin G."/>
            <person name="Gellesch M."/>
            <person name="Goldberg J."/>
            <person name="Griggs A."/>
            <person name="Gujja S."/>
            <person name="Heiman D."/>
            <person name="Howarth C."/>
            <person name="Larson L."/>
            <person name="Lui A."/>
            <person name="MacDonald P.J.P."/>
            <person name="Mehta T."/>
            <person name="Montmayeur A."/>
            <person name="Murphy C."/>
            <person name="Neiman D."/>
            <person name="Pearson M."/>
            <person name="Priest M."/>
            <person name="Roberts A."/>
            <person name="Saif S."/>
            <person name="Shea T."/>
            <person name="Shenoy N."/>
            <person name="Sisk P."/>
            <person name="Stolte C."/>
            <person name="Sykes S."/>
            <person name="Yandava C."/>
            <person name="Wortman J."/>
            <person name="Nusbaum C."/>
            <person name="Birren B."/>
        </authorList>
    </citation>
    <scope>NUCLEOTIDE SEQUENCE</scope>
    <source>
        <strain evidence="4">ATCC 64411</strain>
    </source>
</reference>
<keyword evidence="6" id="KW-1185">Reference proteome</keyword>
<dbReference type="OrthoDB" id="4579506at2759"/>
<dbReference type="Proteomes" id="UP000011715">
    <property type="component" value="Unassembled WGS sequence"/>
</dbReference>
<reference evidence="5" key="5">
    <citation type="submission" date="2015-06" db="UniProtKB">
        <authorList>
            <consortium name="EnsemblFungi"/>
        </authorList>
    </citation>
    <scope>IDENTIFICATION</scope>
    <source>
        <strain evidence="5">ATCC 64411</strain>
    </source>
</reference>
<feature type="compositionally biased region" description="Low complexity" evidence="2">
    <location>
        <begin position="62"/>
        <end position="98"/>
    </location>
</feature>
<accession>A0A0C4E6I9</accession>
<sequence length="368" mass="39526">MDSETGGHNLSAVACSPAAATSTEVAVAAANNGTTDRVIFYSTAAPPSPAPSTSGHIPAPPQLAQQPTLQDPNLAAVAPPVGAPLGSSAASQQPIPSWSAPPAPAPVPAPSVTPSATPAAKTRGPNQTPTAPRSMPQSPAPTLLPPPEGIYRSFEDLLTTVQQFAKEQGYGVVKLRASNYRDGKPTRYDLVCDRGGVKYSSTAKKRNPSTRKVDCPWRAKAVCEVQLSNQWRFAVQEQRHNHEPRLPAVQPGQDNAPLAQTMRTLMNKIDRLSHDVSHGFTHLETRLDGLEKRLEAMEQSQNNRNIMSAMTNPPLDSRLTNMDTSRMNNMDARVGAMERADMMNRANGMDHMAGMDDVEARLLSTSVM</sequence>
<comment type="similarity">
    <text evidence="1">Belongs to the aldehyde dehydrogenase family.</text>
</comment>
<organism evidence="5 6">
    <name type="scientific">Magnaporthiopsis poae (strain ATCC 64411 / 73-15)</name>
    <name type="common">Kentucky bluegrass fungus</name>
    <name type="synonym">Magnaporthe poae</name>
    <dbReference type="NCBI Taxonomy" id="644358"/>
    <lineage>
        <taxon>Eukaryota</taxon>
        <taxon>Fungi</taxon>
        <taxon>Dikarya</taxon>
        <taxon>Ascomycota</taxon>
        <taxon>Pezizomycotina</taxon>
        <taxon>Sordariomycetes</taxon>
        <taxon>Sordariomycetidae</taxon>
        <taxon>Magnaporthales</taxon>
        <taxon>Magnaporthaceae</taxon>
        <taxon>Magnaporthiopsis</taxon>
    </lineage>
</organism>
<dbReference type="Pfam" id="PF03101">
    <property type="entry name" value="FAR1"/>
    <property type="match status" value="1"/>
</dbReference>
<dbReference type="VEuPathDB" id="FungiDB:MAPG_08127"/>
<dbReference type="STRING" id="644358.A0A0C4E6I9"/>
<dbReference type="EMBL" id="ADBL01001963">
    <property type="status" value="NOT_ANNOTATED_CDS"/>
    <property type="molecule type" value="Genomic_DNA"/>
</dbReference>
<dbReference type="GO" id="GO:0004491">
    <property type="term" value="F:methylmalonate-semialdehyde dehydrogenase (acylating, NAD) activity"/>
    <property type="evidence" value="ECO:0007669"/>
    <property type="project" value="InterPro"/>
</dbReference>
<feature type="region of interest" description="Disordered" evidence="2">
    <location>
        <begin position="42"/>
        <end position="142"/>
    </location>
</feature>
<evidence type="ECO:0000256" key="2">
    <source>
        <dbReference type="SAM" id="MobiDB-lite"/>
    </source>
</evidence>
<reference evidence="6" key="1">
    <citation type="submission" date="2010-05" db="EMBL/GenBank/DDBJ databases">
        <title>The genome sequence of Magnaporthe poae strain ATCC 64411.</title>
        <authorList>
            <person name="Ma L.-J."/>
            <person name="Dead R."/>
            <person name="Young S."/>
            <person name="Zeng Q."/>
            <person name="Koehrsen M."/>
            <person name="Alvarado L."/>
            <person name="Berlin A."/>
            <person name="Chapman S.B."/>
            <person name="Chen Z."/>
            <person name="Freedman E."/>
            <person name="Gellesch M."/>
            <person name="Goldberg J."/>
            <person name="Griggs A."/>
            <person name="Gujja S."/>
            <person name="Heilman E.R."/>
            <person name="Heiman D."/>
            <person name="Hepburn T."/>
            <person name="Howarth C."/>
            <person name="Jen D."/>
            <person name="Larson L."/>
            <person name="Mehta T."/>
            <person name="Neiman D."/>
            <person name="Pearson M."/>
            <person name="Roberts A."/>
            <person name="Saif S."/>
            <person name="Shea T."/>
            <person name="Shenoy N."/>
            <person name="Sisk P."/>
            <person name="Stolte C."/>
            <person name="Sykes S."/>
            <person name="Walk T."/>
            <person name="White J."/>
            <person name="Yandava C."/>
            <person name="Haas B."/>
            <person name="Nusbaum C."/>
            <person name="Birren B."/>
        </authorList>
    </citation>
    <scope>NUCLEOTIDE SEQUENCE [LARGE SCALE GENOMIC DNA]</scope>
    <source>
        <strain evidence="6">ATCC 64411 / 73-15</strain>
    </source>
</reference>
<dbReference type="eggNOG" id="ENOG502RS5R">
    <property type="taxonomic scope" value="Eukaryota"/>
</dbReference>
<proteinExistence type="inferred from homology"/>
<dbReference type="PANTHER" id="PTHR43866">
    <property type="entry name" value="MALONATE-SEMIALDEHYDE DEHYDROGENASE"/>
    <property type="match status" value="1"/>
</dbReference>
<evidence type="ECO:0000313" key="5">
    <source>
        <dbReference type="EnsemblFungi" id="MAPG_08127T0"/>
    </source>
</evidence>
<dbReference type="AlphaFoldDB" id="A0A0C4E6I9"/>
<dbReference type="InterPro" id="IPR004330">
    <property type="entry name" value="FAR1_DNA_bnd_dom"/>
</dbReference>